<proteinExistence type="predicted"/>
<protein>
    <submittedName>
        <fullName evidence="1">Uncharacterized protein</fullName>
    </submittedName>
</protein>
<keyword evidence="2" id="KW-1185">Reference proteome</keyword>
<sequence>MTRPGPRRSSQALNSLSALPGIISVDGEREQVACNGYLLRFQRTGAPGSNILALPTRTAE</sequence>
<organism evidence="1 2">
    <name type="scientific">Bionectria ochroleuca</name>
    <name type="common">Gliocladium roseum</name>
    <dbReference type="NCBI Taxonomy" id="29856"/>
    <lineage>
        <taxon>Eukaryota</taxon>
        <taxon>Fungi</taxon>
        <taxon>Dikarya</taxon>
        <taxon>Ascomycota</taxon>
        <taxon>Pezizomycotina</taxon>
        <taxon>Sordariomycetes</taxon>
        <taxon>Hypocreomycetidae</taxon>
        <taxon>Hypocreales</taxon>
        <taxon>Bionectriaceae</taxon>
        <taxon>Clonostachys</taxon>
    </lineage>
</organism>
<comment type="caution">
    <text evidence="1">The sequence shown here is derived from an EMBL/GenBank/DDBJ whole genome shotgun (WGS) entry which is preliminary data.</text>
</comment>
<evidence type="ECO:0000313" key="2">
    <source>
        <dbReference type="Proteomes" id="UP000766486"/>
    </source>
</evidence>
<dbReference type="Proteomes" id="UP000766486">
    <property type="component" value="Unassembled WGS sequence"/>
</dbReference>
<gene>
    <name evidence="1" type="ORF">CLO192961_LOCUS315627</name>
</gene>
<name>A0ABY6UL95_BIOOC</name>
<evidence type="ECO:0000313" key="1">
    <source>
        <dbReference type="EMBL" id="VUC31774.1"/>
    </source>
</evidence>
<reference evidence="1 2" key="1">
    <citation type="submission" date="2019-06" db="EMBL/GenBank/DDBJ databases">
        <authorList>
            <person name="Broberg M."/>
        </authorList>
    </citation>
    <scope>NUCLEOTIDE SEQUENCE [LARGE SCALE GENOMIC DNA]</scope>
</reference>
<dbReference type="EMBL" id="CABFNS010000837">
    <property type="protein sequence ID" value="VUC31774.1"/>
    <property type="molecule type" value="Genomic_DNA"/>
</dbReference>
<accession>A0ABY6UL95</accession>